<dbReference type="NCBIfam" id="NF000996">
    <property type="entry name" value="PRK00105.1"/>
    <property type="match status" value="1"/>
</dbReference>
<keyword evidence="11" id="KW-1185">Reference proteome</keyword>
<dbReference type="NCBIfam" id="TIGR03160">
    <property type="entry name" value="cobT_DBIPRT"/>
    <property type="match status" value="1"/>
</dbReference>
<keyword evidence="6 10" id="KW-0328">Glycosyltransferase</keyword>
<gene>
    <name evidence="10" type="ORF">CLV62_101556</name>
</gene>
<evidence type="ECO:0000256" key="8">
    <source>
        <dbReference type="ARBA" id="ARBA00047340"/>
    </source>
</evidence>
<dbReference type="GO" id="GO:0009236">
    <property type="term" value="P:cobalamin biosynthetic process"/>
    <property type="evidence" value="ECO:0007669"/>
    <property type="project" value="UniProtKB-UniRule"/>
</dbReference>
<dbReference type="Pfam" id="PF02277">
    <property type="entry name" value="DBI_PRT"/>
    <property type="match status" value="1"/>
</dbReference>
<accession>A0A2V3PU96</accession>
<dbReference type="UniPathway" id="UPA00061">
    <property type="reaction ID" value="UER00516"/>
</dbReference>
<evidence type="ECO:0000256" key="9">
    <source>
        <dbReference type="NCBIfam" id="TIGR03160"/>
    </source>
</evidence>
<name>A0A2V3PU96_9BACT</name>
<dbReference type="InterPro" id="IPR036087">
    <property type="entry name" value="Nict_dMeBzImd_PRibTrfase_sf"/>
</dbReference>
<organism evidence="10 11">
    <name type="scientific">Dysgonomonas alginatilytica</name>
    <dbReference type="NCBI Taxonomy" id="1605892"/>
    <lineage>
        <taxon>Bacteria</taxon>
        <taxon>Pseudomonadati</taxon>
        <taxon>Bacteroidota</taxon>
        <taxon>Bacteroidia</taxon>
        <taxon>Bacteroidales</taxon>
        <taxon>Dysgonomonadaceae</taxon>
        <taxon>Dysgonomonas</taxon>
    </lineage>
</organism>
<proteinExistence type="inferred from homology"/>
<dbReference type="Proteomes" id="UP000247973">
    <property type="component" value="Unassembled WGS sequence"/>
</dbReference>
<evidence type="ECO:0000256" key="1">
    <source>
        <dbReference type="ARBA" id="ARBA00005049"/>
    </source>
</evidence>
<comment type="catalytic activity">
    <reaction evidence="8">
        <text>5,6-dimethylbenzimidazole + nicotinate beta-D-ribonucleotide = alpha-ribazole 5'-phosphate + nicotinate + H(+)</text>
        <dbReference type="Rhea" id="RHEA:11196"/>
        <dbReference type="ChEBI" id="CHEBI:15378"/>
        <dbReference type="ChEBI" id="CHEBI:15890"/>
        <dbReference type="ChEBI" id="CHEBI:32544"/>
        <dbReference type="ChEBI" id="CHEBI:57502"/>
        <dbReference type="ChEBI" id="CHEBI:57918"/>
        <dbReference type="EC" id="2.4.2.21"/>
    </reaction>
</comment>
<evidence type="ECO:0000256" key="5">
    <source>
        <dbReference type="ARBA" id="ARBA00022573"/>
    </source>
</evidence>
<dbReference type="InterPro" id="IPR017846">
    <property type="entry name" value="Nict_dMeBzImd_PRibTrfase_bact"/>
</dbReference>
<dbReference type="PANTHER" id="PTHR43463">
    <property type="entry name" value="NICOTINATE-NUCLEOTIDE--DIMETHYLBENZIMIDAZOLE PHOSPHORIBOSYLTRANSFERASE"/>
    <property type="match status" value="1"/>
</dbReference>
<evidence type="ECO:0000256" key="3">
    <source>
        <dbReference type="ARBA" id="ARBA00011991"/>
    </source>
</evidence>
<dbReference type="EMBL" id="QICL01000001">
    <property type="protein sequence ID" value="PXV69287.1"/>
    <property type="molecule type" value="Genomic_DNA"/>
</dbReference>
<evidence type="ECO:0000256" key="7">
    <source>
        <dbReference type="ARBA" id="ARBA00022679"/>
    </source>
</evidence>
<dbReference type="AlphaFoldDB" id="A0A2V3PU96"/>
<evidence type="ECO:0000256" key="2">
    <source>
        <dbReference type="ARBA" id="ARBA00007110"/>
    </source>
</evidence>
<dbReference type="InterPro" id="IPR003200">
    <property type="entry name" value="Nict_dMeBzImd_PRibTrfase"/>
</dbReference>
<dbReference type="Gene3D" id="3.40.50.10210">
    <property type="match status" value="1"/>
</dbReference>
<dbReference type="GO" id="GO:0008939">
    <property type="term" value="F:nicotinate-nucleotide-dimethylbenzimidazole phosphoribosyltransferase activity"/>
    <property type="evidence" value="ECO:0007669"/>
    <property type="project" value="UniProtKB-UniRule"/>
</dbReference>
<keyword evidence="5" id="KW-0169">Cobalamin biosynthesis</keyword>
<comment type="similarity">
    <text evidence="2">Belongs to the CobT family.</text>
</comment>
<dbReference type="OrthoDB" id="9781491at2"/>
<keyword evidence="7 10" id="KW-0808">Transferase</keyword>
<evidence type="ECO:0000313" key="10">
    <source>
        <dbReference type="EMBL" id="PXV69287.1"/>
    </source>
</evidence>
<comment type="caution">
    <text evidence="10">The sequence shown here is derived from an EMBL/GenBank/DDBJ whole genome shotgun (WGS) entry which is preliminary data.</text>
</comment>
<reference evidence="10 11" key="1">
    <citation type="submission" date="2018-03" db="EMBL/GenBank/DDBJ databases">
        <title>Genomic Encyclopedia of Archaeal and Bacterial Type Strains, Phase II (KMG-II): from individual species to whole genera.</title>
        <authorList>
            <person name="Goeker M."/>
        </authorList>
    </citation>
    <scope>NUCLEOTIDE SEQUENCE [LARGE SCALE GENOMIC DNA]</scope>
    <source>
        <strain evidence="10 11">DSM 100214</strain>
    </source>
</reference>
<evidence type="ECO:0000256" key="6">
    <source>
        <dbReference type="ARBA" id="ARBA00022676"/>
    </source>
</evidence>
<dbReference type="InterPro" id="IPR023195">
    <property type="entry name" value="Nict_dMeBzImd_PRibTrfase_N"/>
</dbReference>
<protein>
    <recommendedName>
        <fullName evidence="4 9">Nicotinate-nucleotide--dimethylbenzimidazole phosphoribosyltransferase</fullName>
        <ecNumber evidence="3 9">2.4.2.21</ecNumber>
    </recommendedName>
</protein>
<evidence type="ECO:0000256" key="4">
    <source>
        <dbReference type="ARBA" id="ARBA00015486"/>
    </source>
</evidence>
<dbReference type="PANTHER" id="PTHR43463:SF1">
    <property type="entry name" value="NICOTINATE-NUCLEOTIDE--DIMETHYLBENZIMIDAZOLE PHOSPHORIBOSYLTRANSFERASE"/>
    <property type="match status" value="1"/>
</dbReference>
<dbReference type="EC" id="2.4.2.21" evidence="3 9"/>
<dbReference type="Gene3D" id="1.10.1610.10">
    <property type="match status" value="1"/>
</dbReference>
<comment type="pathway">
    <text evidence="1">Nucleoside biosynthesis; alpha-ribazole biosynthesis; alpha-ribazole from 5,6-dimethylbenzimidazole: step 1/2.</text>
</comment>
<dbReference type="CDD" id="cd02439">
    <property type="entry name" value="DMB-PRT_CobT"/>
    <property type="match status" value="1"/>
</dbReference>
<sequence>MLQFNIRKPDEGIIPQIQEKIDNLTKPKGSLGTLEELALQIGWIQQTTSPSLTKPVHIVFAADHGIAEEGVSPSPQEVTRQMVFNFLEGGAGVNFLARQHGFGLKVVDGGVNYDFDLTDDRIIHRKIRKATCSYLYQPAMLMDEFDQAIEVGAEVVQQSYDEGSNVICFGEMGITNTSSSAIWMNTFTGILLRDCVGAGSDHAGKILEHKYKVLRQATDNYQGDGTTADVMRHFGGYEMVMTVGGMLKAAELGMIILVDGFIMTSCILAAARINRDVLHYAIFGHQGDEAGHKTLLDFLNVKPILHLDLRLGEGTGALCAYPIIDSAVRMINEMNSFKAIEVTKYFD</sequence>
<evidence type="ECO:0000313" key="11">
    <source>
        <dbReference type="Proteomes" id="UP000247973"/>
    </source>
</evidence>
<dbReference type="SUPFAM" id="SSF52733">
    <property type="entry name" value="Nicotinate mononucleotide:5,6-dimethylbenzimidazole phosphoribosyltransferase (CobT)"/>
    <property type="match status" value="1"/>
</dbReference>
<dbReference type="RefSeq" id="WP_110309234.1">
    <property type="nucleotide sequence ID" value="NZ_QICL01000001.1"/>
</dbReference>